<keyword evidence="4 5" id="KW-0539">Nucleus</keyword>
<dbReference type="GeneID" id="593605"/>
<dbReference type="GO" id="GO:0000027">
    <property type="term" value="P:ribosomal large subunit assembly"/>
    <property type="evidence" value="ECO:0000318"/>
    <property type="project" value="GO_Central"/>
</dbReference>
<dbReference type="GO" id="GO:0005730">
    <property type="term" value="C:nucleolus"/>
    <property type="evidence" value="ECO:0000318"/>
    <property type="project" value="GO_Central"/>
</dbReference>
<dbReference type="CTD" id="29997"/>
<evidence type="ECO:0000256" key="1">
    <source>
        <dbReference type="ARBA" id="ARBA00008838"/>
    </source>
</evidence>
<feature type="region of interest" description="Disordered" evidence="7">
    <location>
        <begin position="278"/>
        <end position="330"/>
    </location>
</feature>
<feature type="region of interest" description="Disordered" evidence="7">
    <location>
        <begin position="52"/>
        <end position="162"/>
    </location>
</feature>
<evidence type="ECO:0000256" key="7">
    <source>
        <dbReference type="SAM" id="MobiDB-lite"/>
    </source>
</evidence>
<comment type="subcellular location">
    <subcellularLocation>
        <location evidence="5">Nucleus</location>
        <location evidence="5">Nucleolus</location>
    </subcellularLocation>
    <subcellularLocation>
        <location evidence="5">Nucleus</location>
        <location evidence="5">Nucleoplasm</location>
    </subcellularLocation>
</comment>
<dbReference type="OMA" id="KPYDLWG"/>
<feature type="region of interest" description="Disordered" evidence="7">
    <location>
        <begin position="1"/>
        <end position="34"/>
    </location>
</feature>
<evidence type="ECO:0000256" key="4">
    <source>
        <dbReference type="ARBA" id="ARBA00023242"/>
    </source>
</evidence>
<protein>
    <recommendedName>
        <fullName evidence="2 5">Ribosome biogenesis protein NOP53</fullName>
    </recommendedName>
</protein>
<evidence type="ECO:0000313" key="9">
    <source>
        <dbReference type="Proteomes" id="UP000007110"/>
    </source>
</evidence>
<dbReference type="GO" id="GO:0008097">
    <property type="term" value="F:5S rRNA binding"/>
    <property type="evidence" value="ECO:0000318"/>
    <property type="project" value="GO_Central"/>
</dbReference>
<dbReference type="GO" id="GO:0005654">
    <property type="term" value="C:nucleoplasm"/>
    <property type="evidence" value="ECO:0007669"/>
    <property type="project" value="UniProtKB-SubCell"/>
</dbReference>
<comment type="similarity">
    <text evidence="1 5">Belongs to the NOP53 family.</text>
</comment>
<organism evidence="8 9">
    <name type="scientific">Strongylocentrotus purpuratus</name>
    <name type="common">Purple sea urchin</name>
    <dbReference type="NCBI Taxonomy" id="7668"/>
    <lineage>
        <taxon>Eukaryota</taxon>
        <taxon>Metazoa</taxon>
        <taxon>Echinodermata</taxon>
        <taxon>Eleutherozoa</taxon>
        <taxon>Echinozoa</taxon>
        <taxon>Echinoidea</taxon>
        <taxon>Euechinoidea</taxon>
        <taxon>Echinacea</taxon>
        <taxon>Camarodonta</taxon>
        <taxon>Echinidea</taxon>
        <taxon>Strongylocentrotidae</taxon>
        <taxon>Strongylocentrotus</taxon>
    </lineage>
</organism>
<keyword evidence="3 5" id="KW-0690">Ribosome biogenesis</keyword>
<dbReference type="PANTHER" id="PTHR14211:SF7">
    <property type="entry name" value="RIBOSOME BIOGENESIS PROTEIN NOP53"/>
    <property type="match status" value="1"/>
</dbReference>
<dbReference type="RefSeq" id="XP_030855229.1">
    <property type="nucleotide sequence ID" value="XM_030999369.1"/>
</dbReference>
<keyword evidence="9" id="KW-1185">Reference proteome</keyword>
<feature type="compositionally biased region" description="Basic and acidic residues" evidence="7">
    <location>
        <begin position="146"/>
        <end position="162"/>
    </location>
</feature>
<proteinExistence type="inferred from homology"/>
<reference evidence="9" key="1">
    <citation type="submission" date="2015-02" db="EMBL/GenBank/DDBJ databases">
        <title>Genome sequencing for Strongylocentrotus purpuratus.</title>
        <authorList>
            <person name="Murali S."/>
            <person name="Liu Y."/>
            <person name="Vee V."/>
            <person name="English A."/>
            <person name="Wang M."/>
            <person name="Skinner E."/>
            <person name="Han Y."/>
            <person name="Muzny D.M."/>
            <person name="Worley K.C."/>
            <person name="Gibbs R.A."/>
        </authorList>
    </citation>
    <scope>NUCLEOTIDE SEQUENCE</scope>
</reference>
<evidence type="ECO:0000256" key="5">
    <source>
        <dbReference type="PIRNR" id="PIRNR017302"/>
    </source>
</evidence>
<evidence type="ECO:0000256" key="6">
    <source>
        <dbReference type="SAM" id="Coils"/>
    </source>
</evidence>
<dbReference type="Proteomes" id="UP000007110">
    <property type="component" value="Unassembled WGS sequence"/>
</dbReference>
<dbReference type="AlphaFoldDB" id="A0A7M7T5G2"/>
<evidence type="ECO:0000256" key="2">
    <source>
        <dbReference type="ARBA" id="ARBA00018339"/>
    </source>
</evidence>
<dbReference type="KEGG" id="spu:593605"/>
<dbReference type="PIRSF" id="PIRSF017302">
    <property type="entry name" value="Gltscr2"/>
    <property type="match status" value="1"/>
</dbReference>
<sequence>MEFVKMEQSTQSQPTKRKRAGVAKNRKKAWRKHSNIKDVEDFMDDQRMQLRTGGLISEKPDESLFFVDNKHPPQDEGESKKNLEKPLKIDRKLMPDPRIPVARISRTPKSSERPKRKSKLVQRLEEEGKWGPSSTVKRRKLTAALRDSDKAEKDKDDDQKRRECGRAVYDLWGAPVPAKTKTEGTPNEHYLRVTKKTRKQVPKTYYNKTSCFNAVEVVSGGASYNPTFEDHQELIQKAIQVELDMDKKEEKLNRWHRFAKVSRAEMERTSMAEMTEGLFEDGHNPEEEAKDDGDDDVLPSAPVVAERRKTRKQRNKEKQISQQTKKAHAEKAEKIRLHEVYRLRSLKREIKEKEEKIATKIKQKKAKAQEDEGKTKRLGRYKYEELPIPVKLSEHLVGNLRRLKPEGSLIVDRFNNLQKRNMIEPRIWKKGMKPKMKEYEKKTFKEIKLAE</sequence>
<evidence type="ECO:0000256" key="3">
    <source>
        <dbReference type="ARBA" id="ARBA00022517"/>
    </source>
</evidence>
<dbReference type="InParanoid" id="A0A7M7T5G2"/>
<dbReference type="PANTHER" id="PTHR14211">
    <property type="entry name" value="GLIOMA SUPPRESSOR CANDIDATE REGION GENE 2"/>
    <property type="match status" value="1"/>
</dbReference>
<feature type="compositionally biased region" description="Basic and acidic residues" evidence="7">
    <location>
        <begin position="58"/>
        <end position="95"/>
    </location>
</feature>
<feature type="compositionally biased region" description="Acidic residues" evidence="7">
    <location>
        <begin position="288"/>
        <end position="297"/>
    </location>
</feature>
<dbReference type="GO" id="GO:0006364">
    <property type="term" value="P:rRNA processing"/>
    <property type="evidence" value="ECO:0000318"/>
    <property type="project" value="GO_Central"/>
</dbReference>
<dbReference type="OrthoDB" id="5072at2759"/>
<accession>A0A7M7T5G2</accession>
<comment type="function">
    <text evidence="5">May play a role in ribosome biogenesis.</text>
</comment>
<keyword evidence="6" id="KW-0175">Coiled coil</keyword>
<feature type="coiled-coil region" evidence="6">
    <location>
        <begin position="343"/>
        <end position="371"/>
    </location>
</feature>
<reference evidence="8" key="2">
    <citation type="submission" date="2021-01" db="UniProtKB">
        <authorList>
            <consortium name="EnsemblMetazoa"/>
        </authorList>
    </citation>
    <scope>IDENTIFICATION</scope>
</reference>
<feature type="compositionally biased region" description="Basic residues" evidence="7">
    <location>
        <begin position="15"/>
        <end position="34"/>
    </location>
</feature>
<dbReference type="InterPro" id="IPR011687">
    <property type="entry name" value="Nop53/GLTSCR2"/>
</dbReference>
<dbReference type="EnsemblMetazoa" id="XM_030999369">
    <property type="protein sequence ID" value="XP_030855229"/>
    <property type="gene ID" value="LOC593605"/>
</dbReference>
<name>A0A7M7T5G2_STRPU</name>
<dbReference type="Pfam" id="PF07767">
    <property type="entry name" value="Nop53"/>
    <property type="match status" value="1"/>
</dbReference>
<evidence type="ECO:0000313" key="8">
    <source>
        <dbReference type="EnsemblMetazoa" id="XP_030855229"/>
    </source>
</evidence>